<evidence type="ECO:0000256" key="1">
    <source>
        <dbReference type="PIRSR" id="PIRSR620023-1"/>
    </source>
</evidence>
<dbReference type="AlphaFoldDB" id="A0A1I2TCE6"/>
<organism evidence="4 5">
    <name type="scientific">Pedobacter insulae</name>
    <dbReference type="NCBI Taxonomy" id="414048"/>
    <lineage>
        <taxon>Bacteria</taxon>
        <taxon>Pseudomonadati</taxon>
        <taxon>Bacteroidota</taxon>
        <taxon>Sphingobacteriia</taxon>
        <taxon>Sphingobacteriales</taxon>
        <taxon>Sphingobacteriaceae</taxon>
        <taxon>Pedobacter</taxon>
    </lineage>
</organism>
<dbReference type="EMBL" id="FOPP01000001">
    <property type="protein sequence ID" value="SFG62572.1"/>
    <property type="molecule type" value="Genomic_DNA"/>
</dbReference>
<keyword evidence="5" id="KW-1185">Reference proteome</keyword>
<evidence type="ECO:0000313" key="5">
    <source>
        <dbReference type="Proteomes" id="UP000199666"/>
    </source>
</evidence>
<dbReference type="STRING" id="414048.SAMN04489864_101321"/>
<dbReference type="RefSeq" id="WP_090991800.1">
    <property type="nucleotide sequence ID" value="NZ_FOPP01000001.1"/>
</dbReference>
<dbReference type="Gene3D" id="3.40.50.11190">
    <property type="match status" value="1"/>
</dbReference>
<dbReference type="Gene3D" id="3.40.630.30">
    <property type="match status" value="1"/>
</dbReference>
<evidence type="ECO:0000256" key="2">
    <source>
        <dbReference type="PIRSR" id="PIRSR620023-2"/>
    </source>
</evidence>
<dbReference type="SUPFAM" id="SSF53756">
    <property type="entry name" value="UDP-Glycosyltransferase/glycogen phosphorylase"/>
    <property type="match status" value="1"/>
</dbReference>
<dbReference type="Proteomes" id="UP000199666">
    <property type="component" value="Unassembled WGS sequence"/>
</dbReference>
<dbReference type="SUPFAM" id="SSF55729">
    <property type="entry name" value="Acyl-CoA N-acyltransferases (Nat)"/>
    <property type="match status" value="1"/>
</dbReference>
<dbReference type="OrthoDB" id="6290225at2"/>
<dbReference type="GO" id="GO:0016747">
    <property type="term" value="F:acyltransferase activity, transferring groups other than amino-acyl groups"/>
    <property type="evidence" value="ECO:0007669"/>
    <property type="project" value="InterPro"/>
</dbReference>
<feature type="binding site" evidence="2">
    <location>
        <position position="248"/>
    </location>
    <ligand>
        <name>substrate</name>
    </ligand>
</feature>
<dbReference type="GO" id="GO:0016787">
    <property type="term" value="F:hydrolase activity"/>
    <property type="evidence" value="ECO:0007669"/>
    <property type="project" value="UniProtKB-KW"/>
</dbReference>
<evidence type="ECO:0000259" key="3">
    <source>
        <dbReference type="PROSITE" id="PS51186"/>
    </source>
</evidence>
<dbReference type="NCBIfam" id="TIGR03590">
    <property type="entry name" value="PseG"/>
    <property type="match status" value="1"/>
</dbReference>
<feature type="binding site" evidence="2">
    <location>
        <position position="145"/>
    </location>
    <ligand>
        <name>substrate</name>
    </ligand>
</feature>
<evidence type="ECO:0000313" key="4">
    <source>
        <dbReference type="EMBL" id="SFG62572.1"/>
    </source>
</evidence>
<dbReference type="PANTHER" id="PTHR43415:SF3">
    <property type="entry name" value="GNAT-FAMILY ACETYLTRANSFERASE"/>
    <property type="match status" value="1"/>
</dbReference>
<dbReference type="Gene3D" id="3.40.50.2000">
    <property type="entry name" value="Glycogen Phosphorylase B"/>
    <property type="match status" value="1"/>
</dbReference>
<reference evidence="4 5" key="1">
    <citation type="submission" date="2016-10" db="EMBL/GenBank/DDBJ databases">
        <authorList>
            <person name="de Groot N.N."/>
        </authorList>
    </citation>
    <scope>NUCLEOTIDE SEQUENCE [LARGE SCALE GENOMIC DNA]</scope>
    <source>
        <strain evidence="4 5">DSM 18684</strain>
    </source>
</reference>
<dbReference type="InterPro" id="IPR000182">
    <property type="entry name" value="GNAT_dom"/>
</dbReference>
<dbReference type="Pfam" id="PF00583">
    <property type="entry name" value="Acetyltransf_1"/>
    <property type="match status" value="1"/>
</dbReference>
<dbReference type="CDD" id="cd04301">
    <property type="entry name" value="NAT_SF"/>
    <property type="match status" value="1"/>
</dbReference>
<feature type="active site" description="Proton acceptor" evidence="1">
    <location>
        <position position="19"/>
    </location>
</feature>
<dbReference type="PROSITE" id="PS51186">
    <property type="entry name" value="GNAT"/>
    <property type="match status" value="1"/>
</dbReference>
<dbReference type="PANTHER" id="PTHR43415">
    <property type="entry name" value="SPERMIDINE N(1)-ACETYLTRANSFERASE"/>
    <property type="match status" value="1"/>
</dbReference>
<sequence>MKTKVYIRVDGNGDIGLGHLVRCIALGQMLKNGFKIYFFCKEVPETIISDIIANQFEFFKIREESEFLAILEGNEMVVLDNYFFEPSYQEQIKNLAGKLICIDDLHDKKFYADLIINHAPDTKANEYDAMLYTQFALGLEYALLRSFFLEQAKIGRQTNLIESVVICFGGSDPNNLTCKTLKVVLKEARIKKVSVIIGSAYRFRNDLINISSRYPHTSVFTAVSEEQMLKLMSTSDLAIVPSSGILLEALATGCRVISGIYTENQKFIFSQYKEAGFFVSAEDFSTMNIENALRTVLAKEGSAYKSLKIDGCSGERIFRIFNQLKLENEVELRYAEPDDLTITFNWAKDPIIRAFSFNRNEIKYSEHENWYLSKIKDNKCKFFIAQRNSEKLGSIRFDIEKGRAVISFLVDPKYHGLGLGQILLKKGLDKLIDEDLTINSVVGYVMPDNLASVKAFERLGYTKTIHNSNFEFIKLLNQQ</sequence>
<gene>
    <name evidence="4" type="ORF">SAMN04489864_101321</name>
</gene>
<proteinExistence type="predicted"/>
<dbReference type="InterPro" id="IPR020023">
    <property type="entry name" value="PseG"/>
</dbReference>
<accession>A0A1I2TCE6</accession>
<keyword evidence="4" id="KW-0378">Hydrolase</keyword>
<feature type="domain" description="N-acetyltransferase" evidence="3">
    <location>
        <begin position="330"/>
        <end position="479"/>
    </location>
</feature>
<dbReference type="InterPro" id="IPR016181">
    <property type="entry name" value="Acyl_CoA_acyltransferase"/>
</dbReference>
<name>A0A1I2TCE6_9SPHI</name>
<protein>
    <submittedName>
        <fullName evidence="4">UDP-2,4-diacetamido-2,4,6-trideoxy-beta-L-altropyranose hydrolase</fullName>
    </submittedName>
</protein>